<evidence type="ECO:0000256" key="5">
    <source>
        <dbReference type="ARBA" id="ARBA00023136"/>
    </source>
</evidence>
<keyword evidence="5 8" id="KW-0472">Membrane</keyword>
<dbReference type="PROSITE" id="PS51778">
    <property type="entry name" value="VAST"/>
    <property type="match status" value="1"/>
</dbReference>
<evidence type="ECO:0000256" key="7">
    <source>
        <dbReference type="SAM" id="MobiDB-lite"/>
    </source>
</evidence>
<dbReference type="GO" id="GO:0032541">
    <property type="term" value="C:cortical endoplasmic reticulum"/>
    <property type="evidence" value="ECO:0007669"/>
    <property type="project" value="TreeGrafter"/>
</dbReference>
<name>A0AAV5RX47_MAUHU</name>
<dbReference type="GO" id="GO:0032366">
    <property type="term" value="P:intracellular sterol transport"/>
    <property type="evidence" value="ECO:0007669"/>
    <property type="project" value="TreeGrafter"/>
</dbReference>
<comment type="caution">
    <text evidence="10">The sequence shown here is derived from an EMBL/GenBank/DDBJ whole genome shotgun (WGS) entry which is preliminary data.</text>
</comment>
<feature type="transmembrane region" description="Helical" evidence="8">
    <location>
        <begin position="593"/>
        <end position="613"/>
    </location>
</feature>
<evidence type="ECO:0000256" key="8">
    <source>
        <dbReference type="SAM" id="Phobius"/>
    </source>
</evidence>
<dbReference type="GO" id="GO:0005739">
    <property type="term" value="C:mitochondrion"/>
    <property type="evidence" value="ECO:0007669"/>
    <property type="project" value="TreeGrafter"/>
</dbReference>
<dbReference type="SMART" id="SM00568">
    <property type="entry name" value="GRAM"/>
    <property type="match status" value="1"/>
</dbReference>
<protein>
    <submittedName>
        <fullName evidence="10">Lam6 protein</fullName>
    </submittedName>
</protein>
<evidence type="ECO:0000256" key="6">
    <source>
        <dbReference type="ARBA" id="ARBA00037847"/>
    </source>
</evidence>
<feature type="compositionally biased region" description="Gly residues" evidence="7">
    <location>
        <begin position="12"/>
        <end position="24"/>
    </location>
</feature>
<evidence type="ECO:0000313" key="11">
    <source>
        <dbReference type="Proteomes" id="UP001377567"/>
    </source>
</evidence>
<dbReference type="EMBL" id="BTGD01000008">
    <property type="protein sequence ID" value="GMM56170.1"/>
    <property type="molecule type" value="Genomic_DNA"/>
</dbReference>
<evidence type="ECO:0000256" key="3">
    <source>
        <dbReference type="ARBA" id="ARBA00022692"/>
    </source>
</evidence>
<evidence type="ECO:0000256" key="4">
    <source>
        <dbReference type="ARBA" id="ARBA00022989"/>
    </source>
</evidence>
<keyword evidence="3 8" id="KW-0812">Transmembrane</keyword>
<dbReference type="Proteomes" id="UP001377567">
    <property type="component" value="Unassembled WGS sequence"/>
</dbReference>
<evidence type="ECO:0000259" key="9">
    <source>
        <dbReference type="PROSITE" id="PS51778"/>
    </source>
</evidence>
<dbReference type="PANTHER" id="PTHR23319:SF4">
    <property type="entry name" value="GRAM DOMAIN CONTAINING 1B, ISOFORM E"/>
    <property type="match status" value="1"/>
</dbReference>
<evidence type="ECO:0000256" key="1">
    <source>
        <dbReference type="ARBA" id="ARBA00004586"/>
    </source>
</evidence>
<dbReference type="GO" id="GO:0005789">
    <property type="term" value="C:endoplasmic reticulum membrane"/>
    <property type="evidence" value="ECO:0007669"/>
    <property type="project" value="UniProtKB-SubCell"/>
</dbReference>
<dbReference type="Pfam" id="PF16016">
    <property type="entry name" value="VASt"/>
    <property type="match status" value="1"/>
</dbReference>
<dbReference type="InterPro" id="IPR011993">
    <property type="entry name" value="PH-like_dom_sf"/>
</dbReference>
<dbReference type="GO" id="GO:0140268">
    <property type="term" value="C:endoplasmic reticulum-plasma membrane contact site"/>
    <property type="evidence" value="ECO:0007669"/>
    <property type="project" value="TreeGrafter"/>
</dbReference>
<dbReference type="Pfam" id="PF02893">
    <property type="entry name" value="GRAM"/>
    <property type="match status" value="1"/>
</dbReference>
<dbReference type="AlphaFoldDB" id="A0AAV5RX47"/>
<comment type="similarity">
    <text evidence="2">Belongs to the YSP2 family.</text>
</comment>
<dbReference type="GO" id="GO:0120015">
    <property type="term" value="F:sterol transfer activity"/>
    <property type="evidence" value="ECO:0007669"/>
    <property type="project" value="TreeGrafter"/>
</dbReference>
<feature type="domain" description="VASt" evidence="9">
    <location>
        <begin position="363"/>
        <end position="534"/>
    </location>
</feature>
<sequence length="699" mass="75977">MHTRNDAMGSQDGSGDGNGAGLGDWGADLKEKGPAPPHVAPWGHHKRGSDSGSELSLPGRLGKSLPADPQVSDVNSVSLMAVDSGLEPLGGLAAAISGGNESPSDSPSAHLFDNILSSLTFSRGKDAAAEREFHSLFKLIPADEKLLGAFPCSLNRGPLYEGTVYLTHSHLCFNSSMLDWVAQIQMDMRDIIGVSRQKDELCVTTSLGETRFAQFERLDEAYNLLRGQVDSHGDRQTSPAATSDFLSFSVGLNPPLAQKSTAIAGATAPGSIPKSKSSIKLLTMLDATGGMTNEEAVDRMIRSIDDSGESAMDSSSDEAERRSVRVPVYKLRADSASSKDITYAGPWFNDAKLTRSIPTRSPNEHVLADIELSAAPGLVFQILFNERTPTFLHEFLSKQDSSKFTDIGAFALNDSGVNTRTYSYQKQLHFPVGPSTTLCNVEEAVLHHDLNDYIELVNTTRTPNVPSGGNFATKTRYIIQWHERSCCRVRLSFWVEWTGSSWIKNMVESSCKTGLVASTVDFVNMIERFVAENVQEEYMTVGEAPAESNDSRSRSRSKTPATSPQPAEETEKVPAQTEATSTTLSRIPQQSPLVVGLLITNIVLFLVLIYVVYSLDRKVRLLLHVQGYASDRVAQATGGLYEMPVRGDATAPPTESHTRLLQSLKALFGPLTETNRAGGESPRDLLQRLLNLIDRELGN</sequence>
<evidence type="ECO:0000313" key="10">
    <source>
        <dbReference type="EMBL" id="GMM56170.1"/>
    </source>
</evidence>
<evidence type="ECO:0000256" key="2">
    <source>
        <dbReference type="ARBA" id="ARBA00006582"/>
    </source>
</evidence>
<accession>A0AAV5RX47</accession>
<organism evidence="10 11">
    <name type="scientific">Maudiozyma humilis</name>
    <name type="common">Sour dough yeast</name>
    <name type="synonym">Kazachstania humilis</name>
    <dbReference type="NCBI Taxonomy" id="51915"/>
    <lineage>
        <taxon>Eukaryota</taxon>
        <taxon>Fungi</taxon>
        <taxon>Dikarya</taxon>
        <taxon>Ascomycota</taxon>
        <taxon>Saccharomycotina</taxon>
        <taxon>Saccharomycetes</taxon>
        <taxon>Saccharomycetales</taxon>
        <taxon>Saccharomycetaceae</taxon>
        <taxon>Maudiozyma</taxon>
    </lineage>
</organism>
<dbReference type="InterPro" id="IPR051482">
    <property type="entry name" value="Cholesterol_transport"/>
</dbReference>
<dbReference type="GO" id="GO:0005886">
    <property type="term" value="C:plasma membrane"/>
    <property type="evidence" value="ECO:0007669"/>
    <property type="project" value="TreeGrafter"/>
</dbReference>
<reference evidence="10 11" key="1">
    <citation type="journal article" date="2023" name="Elife">
        <title>Identification of key yeast species and microbe-microbe interactions impacting larval growth of Drosophila in the wild.</title>
        <authorList>
            <person name="Mure A."/>
            <person name="Sugiura Y."/>
            <person name="Maeda R."/>
            <person name="Honda K."/>
            <person name="Sakurai N."/>
            <person name="Takahashi Y."/>
            <person name="Watada M."/>
            <person name="Katoh T."/>
            <person name="Gotoh A."/>
            <person name="Gotoh Y."/>
            <person name="Taniguchi I."/>
            <person name="Nakamura K."/>
            <person name="Hayashi T."/>
            <person name="Katayama T."/>
            <person name="Uemura T."/>
            <person name="Hattori Y."/>
        </authorList>
    </citation>
    <scope>NUCLEOTIDE SEQUENCE [LARGE SCALE GENOMIC DNA]</scope>
    <source>
        <strain evidence="10 11">KH-74</strain>
    </source>
</reference>
<keyword evidence="11" id="KW-1185">Reference proteome</keyword>
<feature type="region of interest" description="Disordered" evidence="7">
    <location>
        <begin position="1"/>
        <end position="70"/>
    </location>
</feature>
<proteinExistence type="inferred from homology"/>
<dbReference type="InterPro" id="IPR004182">
    <property type="entry name" value="GRAM"/>
</dbReference>
<dbReference type="GO" id="GO:0032934">
    <property type="term" value="F:sterol binding"/>
    <property type="evidence" value="ECO:0007669"/>
    <property type="project" value="TreeGrafter"/>
</dbReference>
<dbReference type="Gene3D" id="2.30.29.30">
    <property type="entry name" value="Pleckstrin-homology domain (PH domain)/Phosphotyrosine-binding domain (PTB)"/>
    <property type="match status" value="1"/>
</dbReference>
<feature type="region of interest" description="Disordered" evidence="7">
    <location>
        <begin position="540"/>
        <end position="584"/>
    </location>
</feature>
<dbReference type="InterPro" id="IPR031968">
    <property type="entry name" value="VASt"/>
</dbReference>
<comment type="subcellular location">
    <subcellularLocation>
        <location evidence="6">Endomembrane system</location>
        <topology evidence="6">Single-pass membrane protein</topology>
    </subcellularLocation>
    <subcellularLocation>
        <location evidence="1">Endoplasmic reticulum membrane</location>
    </subcellularLocation>
</comment>
<keyword evidence="4 8" id="KW-1133">Transmembrane helix</keyword>
<gene>
    <name evidence="10" type="ORF">DAKH74_027860</name>
</gene>
<dbReference type="PANTHER" id="PTHR23319">
    <property type="entry name" value="GRAM DOMAIN CONTAINING 1B, ISOFORM E"/>
    <property type="match status" value="1"/>
</dbReference>